<organism evidence="2 3">
    <name type="scientific">Phlebiopsis gigantea (strain 11061_1 CR5-6)</name>
    <name type="common">White-rot fungus</name>
    <name type="synonym">Peniophora gigantea</name>
    <dbReference type="NCBI Taxonomy" id="745531"/>
    <lineage>
        <taxon>Eukaryota</taxon>
        <taxon>Fungi</taxon>
        <taxon>Dikarya</taxon>
        <taxon>Basidiomycota</taxon>
        <taxon>Agaricomycotina</taxon>
        <taxon>Agaricomycetes</taxon>
        <taxon>Polyporales</taxon>
        <taxon>Phanerochaetaceae</taxon>
        <taxon>Phlebiopsis</taxon>
    </lineage>
</organism>
<dbReference type="HOGENOM" id="CLU_042688_2_0_1"/>
<dbReference type="OrthoDB" id="412788at2759"/>
<name>A0A0C3S7D1_PHLG1</name>
<dbReference type="PANTHER" id="PTHR34598">
    <property type="entry name" value="BLL6449 PROTEIN"/>
    <property type="match status" value="1"/>
</dbReference>
<evidence type="ECO:0008006" key="4">
    <source>
        <dbReference type="Google" id="ProtNLM"/>
    </source>
</evidence>
<protein>
    <recommendedName>
        <fullName evidence="4">Methyltransferase</fullName>
    </recommendedName>
</protein>
<evidence type="ECO:0000313" key="3">
    <source>
        <dbReference type="Proteomes" id="UP000053257"/>
    </source>
</evidence>
<reference evidence="2 3" key="1">
    <citation type="journal article" date="2014" name="PLoS Genet.">
        <title>Analysis of the Phlebiopsis gigantea genome, transcriptome and secretome provides insight into its pioneer colonization strategies of wood.</title>
        <authorList>
            <person name="Hori C."/>
            <person name="Ishida T."/>
            <person name="Igarashi K."/>
            <person name="Samejima M."/>
            <person name="Suzuki H."/>
            <person name="Master E."/>
            <person name="Ferreira P."/>
            <person name="Ruiz-Duenas F.J."/>
            <person name="Held B."/>
            <person name="Canessa P."/>
            <person name="Larrondo L.F."/>
            <person name="Schmoll M."/>
            <person name="Druzhinina I.S."/>
            <person name="Kubicek C.P."/>
            <person name="Gaskell J.A."/>
            <person name="Kersten P."/>
            <person name="St John F."/>
            <person name="Glasner J."/>
            <person name="Sabat G."/>
            <person name="Splinter BonDurant S."/>
            <person name="Syed K."/>
            <person name="Yadav J."/>
            <person name="Mgbeahuruike A.C."/>
            <person name="Kovalchuk A."/>
            <person name="Asiegbu F.O."/>
            <person name="Lackner G."/>
            <person name="Hoffmeister D."/>
            <person name="Rencoret J."/>
            <person name="Gutierrez A."/>
            <person name="Sun H."/>
            <person name="Lindquist E."/>
            <person name="Barry K."/>
            <person name="Riley R."/>
            <person name="Grigoriev I.V."/>
            <person name="Henrissat B."/>
            <person name="Kues U."/>
            <person name="Berka R.M."/>
            <person name="Martinez A.T."/>
            <person name="Covert S.F."/>
            <person name="Blanchette R.A."/>
            <person name="Cullen D."/>
        </authorList>
    </citation>
    <scope>NUCLEOTIDE SEQUENCE [LARGE SCALE GENOMIC DNA]</scope>
    <source>
        <strain evidence="2 3">11061_1 CR5-6</strain>
    </source>
</reference>
<dbReference type="InterPro" id="IPR044053">
    <property type="entry name" value="AsaB-like"/>
</dbReference>
<comment type="similarity">
    <text evidence="1">Belongs to the asaB hydroxylase/desaturase family.</text>
</comment>
<dbReference type="AlphaFoldDB" id="A0A0C3S7D1"/>
<dbReference type="EMBL" id="KN840512">
    <property type="protein sequence ID" value="KIP06712.1"/>
    <property type="molecule type" value="Genomic_DNA"/>
</dbReference>
<proteinExistence type="inferred from homology"/>
<sequence length="284" mass="32944">MATAAVLPPHDVPTTLNYYIPADGNAEAPYQYVYDPPAGKPKDNIGLEKHEVVVRDARNKQEEYGLSLDTSGFQFVNHVSQEKEFKDDKVIETVYYKEVEELLKKEAGAKRVFIFDHTIRMNPEDVRDKDRLLRGPVERVHIDQTYDASVARVHRHLGEDAERLLKGRVRIINVWRPIHHPVAHKPLAVSDWRHLDAEHDLVPIRFIYPDRVGGTYSVKYNPDHKWYYLSNQTPEEVTLIKCYDSEVDRARLTPHSAFLDAVWSSKDQPHRESIEIRALVFDTE</sequence>
<evidence type="ECO:0000256" key="1">
    <source>
        <dbReference type="ARBA" id="ARBA00023604"/>
    </source>
</evidence>
<evidence type="ECO:0000313" key="2">
    <source>
        <dbReference type="EMBL" id="KIP06712.1"/>
    </source>
</evidence>
<gene>
    <name evidence="2" type="ORF">PHLGIDRAFT_35829</name>
</gene>
<dbReference type="GO" id="GO:0016491">
    <property type="term" value="F:oxidoreductase activity"/>
    <property type="evidence" value="ECO:0007669"/>
    <property type="project" value="InterPro"/>
</dbReference>
<dbReference type="Proteomes" id="UP000053257">
    <property type="component" value="Unassembled WGS sequence"/>
</dbReference>
<accession>A0A0C3S7D1</accession>
<dbReference type="NCBIfam" id="NF041278">
    <property type="entry name" value="CmcJ_NvfI_EfuI"/>
    <property type="match status" value="1"/>
</dbReference>
<dbReference type="STRING" id="745531.A0A0C3S7D1"/>
<dbReference type="PANTHER" id="PTHR34598:SF3">
    <property type="entry name" value="OXIDOREDUCTASE AN1597"/>
    <property type="match status" value="1"/>
</dbReference>
<keyword evidence="3" id="KW-1185">Reference proteome</keyword>